<dbReference type="AlphaFoldDB" id="A0A9P0EJI3"/>
<evidence type="ECO:0000256" key="3">
    <source>
        <dbReference type="ARBA" id="ARBA00022827"/>
    </source>
</evidence>
<gene>
    <name evidence="6" type="ORF">CSOL1703_00005597</name>
</gene>
<keyword evidence="2" id="KW-0285">Flavoprotein</keyword>
<dbReference type="Gene3D" id="3.40.462.20">
    <property type="match status" value="1"/>
</dbReference>
<evidence type="ECO:0000256" key="4">
    <source>
        <dbReference type="ARBA" id="ARBA00023002"/>
    </source>
</evidence>
<dbReference type="InterPro" id="IPR050416">
    <property type="entry name" value="FAD-linked_Oxidoreductase"/>
</dbReference>
<dbReference type="GO" id="GO:0071949">
    <property type="term" value="F:FAD binding"/>
    <property type="evidence" value="ECO:0007669"/>
    <property type="project" value="InterPro"/>
</dbReference>
<dbReference type="InterPro" id="IPR006094">
    <property type="entry name" value="Oxid_FAD_bind_N"/>
</dbReference>
<evidence type="ECO:0000313" key="7">
    <source>
        <dbReference type="Proteomes" id="UP000775872"/>
    </source>
</evidence>
<dbReference type="InterPro" id="IPR016167">
    <property type="entry name" value="FAD-bd_PCMH_sub1"/>
</dbReference>
<keyword evidence="4" id="KW-0560">Oxidoreductase</keyword>
<name>A0A9P0EJI3_9HYPO</name>
<organism evidence="6 7">
    <name type="scientific">Clonostachys solani</name>
    <dbReference type="NCBI Taxonomy" id="160281"/>
    <lineage>
        <taxon>Eukaryota</taxon>
        <taxon>Fungi</taxon>
        <taxon>Dikarya</taxon>
        <taxon>Ascomycota</taxon>
        <taxon>Pezizomycotina</taxon>
        <taxon>Sordariomycetes</taxon>
        <taxon>Hypocreomycetidae</taxon>
        <taxon>Hypocreales</taxon>
        <taxon>Bionectriaceae</taxon>
        <taxon>Clonostachys</taxon>
    </lineage>
</organism>
<comment type="similarity">
    <text evidence="1">Belongs to the oxygen-dependent FAD-linked oxidoreductase family.</text>
</comment>
<feature type="domain" description="FAD-binding PCMH-type" evidence="5">
    <location>
        <begin position="39"/>
        <end position="210"/>
    </location>
</feature>
<evidence type="ECO:0000256" key="2">
    <source>
        <dbReference type="ARBA" id="ARBA00022630"/>
    </source>
</evidence>
<dbReference type="SUPFAM" id="SSF56176">
    <property type="entry name" value="FAD-binding/transporter-associated domain-like"/>
    <property type="match status" value="1"/>
</dbReference>
<reference evidence="6 7" key="2">
    <citation type="submission" date="2021-10" db="EMBL/GenBank/DDBJ databases">
        <authorList>
            <person name="Piombo E."/>
        </authorList>
    </citation>
    <scope>NUCLEOTIDE SEQUENCE [LARGE SCALE GENOMIC DNA]</scope>
</reference>
<dbReference type="InterPro" id="IPR016169">
    <property type="entry name" value="FAD-bd_PCMH_sub2"/>
</dbReference>
<dbReference type="PANTHER" id="PTHR42973:SF7">
    <property type="entry name" value="FAD-BINDING PCMH-TYPE DOMAIN-CONTAINING PROTEIN"/>
    <property type="match status" value="1"/>
</dbReference>
<keyword evidence="7" id="KW-1185">Reference proteome</keyword>
<keyword evidence="3" id="KW-0274">FAD</keyword>
<dbReference type="Gene3D" id="3.30.43.10">
    <property type="entry name" value="Uridine Diphospho-n-acetylenolpyruvylglucosamine Reductase, domain 2"/>
    <property type="match status" value="1"/>
</dbReference>
<reference evidence="7" key="1">
    <citation type="submission" date="2019-06" db="EMBL/GenBank/DDBJ databases">
        <authorList>
            <person name="Broberg M."/>
        </authorList>
    </citation>
    <scope>NUCLEOTIDE SEQUENCE [LARGE SCALE GENOMIC DNA]</scope>
</reference>
<dbReference type="InterPro" id="IPR016166">
    <property type="entry name" value="FAD-bd_PCMH"/>
</dbReference>
<dbReference type="GO" id="GO:0016491">
    <property type="term" value="F:oxidoreductase activity"/>
    <property type="evidence" value="ECO:0007669"/>
    <property type="project" value="UniProtKB-KW"/>
</dbReference>
<dbReference type="Pfam" id="PF01565">
    <property type="entry name" value="FAD_binding_4"/>
    <property type="match status" value="1"/>
</dbReference>
<dbReference type="EMBL" id="CABFOC020000045">
    <property type="protein sequence ID" value="CAH0053721.1"/>
    <property type="molecule type" value="Genomic_DNA"/>
</dbReference>
<evidence type="ECO:0000313" key="6">
    <source>
        <dbReference type="EMBL" id="CAH0053721.1"/>
    </source>
</evidence>
<comment type="caution">
    <text evidence="6">The sequence shown here is derived from an EMBL/GenBank/DDBJ whole genome shotgun (WGS) entry which is preliminary data.</text>
</comment>
<dbReference type="PROSITE" id="PS51387">
    <property type="entry name" value="FAD_PCMH"/>
    <property type="match status" value="1"/>
</dbReference>
<dbReference type="OrthoDB" id="407275at2759"/>
<proteinExistence type="inferred from homology"/>
<dbReference type="PANTHER" id="PTHR42973">
    <property type="entry name" value="BINDING OXIDOREDUCTASE, PUTATIVE (AFU_ORTHOLOGUE AFUA_1G17690)-RELATED"/>
    <property type="match status" value="1"/>
</dbReference>
<evidence type="ECO:0000256" key="1">
    <source>
        <dbReference type="ARBA" id="ARBA00005466"/>
    </source>
</evidence>
<evidence type="ECO:0000259" key="5">
    <source>
        <dbReference type="PROSITE" id="PS51387"/>
    </source>
</evidence>
<protein>
    <recommendedName>
        <fullName evidence="5">FAD-binding PCMH-type domain-containing protein</fullName>
    </recommendedName>
</protein>
<dbReference type="Proteomes" id="UP000775872">
    <property type="component" value="Unassembled WGS sequence"/>
</dbReference>
<dbReference type="Gene3D" id="3.30.465.10">
    <property type="match status" value="1"/>
</dbReference>
<dbReference type="InterPro" id="IPR036318">
    <property type="entry name" value="FAD-bd_PCMH-like_sf"/>
</dbReference>
<accession>A0A9P0EJI3</accession>
<sequence>MAAAVQAVLSSLQTSNPSIQLHTADSPEYDALRKSFILTPARPTAIARPKNADEVAALVRACKENQADFTIRTGGHSCAGETLIDNSLVIDMRDIAYVEVSDDKKSAKIGGGIQVGGLLKTLGEHGLVTPWFVNHEFSGFVIGYVGWSTLGGYGPFLSLYGFGADQILGAKLVRNNGEVFEAEDDLLKGIRGAGPVFGPIVELTIKVYPLKEMLSGTIIFESSDMNSTWSTLSEKVQNLALPSPGQLQFLAMEFPGVGKVTGMLFTWVSDDHDEGRKWFDKIASLAPNIMKMVESKTALKMAEDNNQLVTYGVYGRSYTISLKKWTPEVAAVLGKHNATVPYTSCMICVHSLRADSGYKESVFASREAHHMVEIIAMTTDAEQTESALAWGQQVRQELRETDQANILSSSYISLEGFKGTDLEKVYKEHLPTLVDLKRKYDAENLFRNGVPRII</sequence>